<dbReference type="Pfam" id="PF14032">
    <property type="entry name" value="PknH_C"/>
    <property type="match status" value="1"/>
</dbReference>
<dbReference type="InterPro" id="IPR026954">
    <property type="entry name" value="PknH-like_Extracell"/>
</dbReference>
<evidence type="ECO:0000313" key="3">
    <source>
        <dbReference type="Proteomes" id="UP000193529"/>
    </source>
</evidence>
<gene>
    <name evidence="2" type="ORF">AWC19_18905</name>
</gene>
<dbReference type="EMBL" id="LQPJ01000136">
    <property type="protein sequence ID" value="ORW18838.1"/>
    <property type="molecule type" value="Genomic_DNA"/>
</dbReference>
<dbReference type="InterPro" id="IPR038232">
    <property type="entry name" value="PknH-like_Extracell_sf"/>
</dbReference>
<reference evidence="2 3" key="1">
    <citation type="submission" date="2016-01" db="EMBL/GenBank/DDBJ databases">
        <title>The new phylogeny of the genus Mycobacterium.</title>
        <authorList>
            <person name="Tarcisio F."/>
            <person name="Conor M."/>
            <person name="Antonella G."/>
            <person name="Elisabetta G."/>
            <person name="Giulia F.S."/>
            <person name="Sara T."/>
            <person name="Anna F."/>
            <person name="Clotilde B."/>
            <person name="Roberto B."/>
            <person name="Veronica D.S."/>
            <person name="Fabio R."/>
            <person name="Monica P."/>
            <person name="Olivier J."/>
            <person name="Enrico T."/>
            <person name="Nicola S."/>
        </authorList>
    </citation>
    <scope>NUCLEOTIDE SEQUENCE [LARGE SCALE GENOMIC DNA]</scope>
    <source>
        <strain evidence="2 3">DSM 44572</strain>
    </source>
</reference>
<accession>A0A1X1Z6B8</accession>
<organism evidence="2 3">
    <name type="scientific">Mycobacterium palustre</name>
    <dbReference type="NCBI Taxonomy" id="153971"/>
    <lineage>
        <taxon>Bacteria</taxon>
        <taxon>Bacillati</taxon>
        <taxon>Actinomycetota</taxon>
        <taxon>Actinomycetes</taxon>
        <taxon>Mycobacteriales</taxon>
        <taxon>Mycobacteriaceae</taxon>
        <taxon>Mycobacterium</taxon>
        <taxon>Mycobacterium simiae complex</taxon>
    </lineage>
</organism>
<dbReference type="STRING" id="153971.AWC19_18905"/>
<dbReference type="AlphaFoldDB" id="A0A1X1Z6B8"/>
<dbReference type="Proteomes" id="UP000193529">
    <property type="component" value="Unassembled WGS sequence"/>
</dbReference>
<comment type="caution">
    <text evidence="2">The sequence shown here is derived from an EMBL/GenBank/DDBJ whole genome shotgun (WGS) entry which is preliminary data.</text>
</comment>
<proteinExistence type="predicted"/>
<feature type="domain" description="PknH-like extracellular" evidence="1">
    <location>
        <begin position="34"/>
        <end position="218"/>
    </location>
</feature>
<keyword evidence="3" id="KW-1185">Reference proteome</keyword>
<evidence type="ECO:0000313" key="2">
    <source>
        <dbReference type="EMBL" id="ORW18838.1"/>
    </source>
</evidence>
<sequence>MITAVAAAGCGRATPTAHTSSPQGAPTSAAPMMASAQLDSVLLTVADVNTAMGASDMQPTSPIEHATWTVDRTLSNLDCRAAFFVAEAAVYQGSGYTAVSAQGLHEVGDDPHHRVGQAAVTFPSADLAVAFVRASAAKWRACAGQTITAHHMGRDYLWTVGNLGGDVPAITQPHTLEGGNGYTCRHALRAVVNVVLDVNACAYQLGDQASQIADKMAATVTRQAH</sequence>
<evidence type="ECO:0000259" key="1">
    <source>
        <dbReference type="Pfam" id="PF14032"/>
    </source>
</evidence>
<protein>
    <recommendedName>
        <fullName evidence="1">PknH-like extracellular domain-containing protein</fullName>
    </recommendedName>
</protein>
<dbReference type="Gene3D" id="3.40.1000.70">
    <property type="entry name" value="PknH-like extracellular domain"/>
    <property type="match status" value="1"/>
</dbReference>
<name>A0A1X1Z6B8_9MYCO</name>